<feature type="signal peptide" evidence="1">
    <location>
        <begin position="1"/>
        <end position="33"/>
    </location>
</feature>
<organism evidence="2 3">
    <name type="scientific">Mycobacterium pinniadriaticum</name>
    <dbReference type="NCBI Taxonomy" id="2994102"/>
    <lineage>
        <taxon>Bacteria</taxon>
        <taxon>Bacillati</taxon>
        <taxon>Actinomycetota</taxon>
        <taxon>Actinomycetes</taxon>
        <taxon>Mycobacteriales</taxon>
        <taxon>Mycobacteriaceae</taxon>
        <taxon>Mycobacterium</taxon>
    </lineage>
</organism>
<sequence>MSGVTTGVRALLKLGTAAGLACLAVALAGPAHADDLNATTCSEQQIMSSMQKNDPLIWERINDDPKLDQQLRVGLAVLLAAPPGQRQQQVNALEGILGYQRWAGVSDDIMDSTNGPIGRAVNNCHNF</sequence>
<evidence type="ECO:0000256" key="1">
    <source>
        <dbReference type="SAM" id="SignalP"/>
    </source>
</evidence>
<evidence type="ECO:0000313" key="2">
    <source>
        <dbReference type="EMBL" id="MCX2938838.1"/>
    </source>
</evidence>
<keyword evidence="3" id="KW-1185">Reference proteome</keyword>
<dbReference type="InterPro" id="IPR006311">
    <property type="entry name" value="TAT_signal"/>
</dbReference>
<proteinExistence type="predicted"/>
<keyword evidence="1" id="KW-0732">Signal</keyword>
<evidence type="ECO:0000313" key="3">
    <source>
        <dbReference type="Proteomes" id="UP001300745"/>
    </source>
</evidence>
<gene>
    <name evidence="2" type="ORF">ORI27_19230</name>
</gene>
<accession>A0ABT3SH72</accession>
<protein>
    <recommendedName>
        <fullName evidence="4">Hemophore-related protein</fullName>
    </recommendedName>
</protein>
<dbReference type="EMBL" id="JAPJDO010000017">
    <property type="protein sequence ID" value="MCX2938838.1"/>
    <property type="molecule type" value="Genomic_DNA"/>
</dbReference>
<dbReference type="Proteomes" id="UP001300745">
    <property type="component" value="Unassembled WGS sequence"/>
</dbReference>
<dbReference type="PROSITE" id="PS51318">
    <property type="entry name" value="TAT"/>
    <property type="match status" value="1"/>
</dbReference>
<comment type="caution">
    <text evidence="2">The sequence shown here is derived from an EMBL/GenBank/DDBJ whole genome shotgun (WGS) entry which is preliminary data.</text>
</comment>
<name>A0ABT3SH72_9MYCO</name>
<evidence type="ECO:0008006" key="4">
    <source>
        <dbReference type="Google" id="ProtNLM"/>
    </source>
</evidence>
<feature type="chain" id="PRO_5047019233" description="Hemophore-related protein" evidence="1">
    <location>
        <begin position="34"/>
        <end position="127"/>
    </location>
</feature>
<dbReference type="RefSeq" id="WP_265998482.1">
    <property type="nucleotide sequence ID" value="NZ_JAPJDN010000017.1"/>
</dbReference>
<reference evidence="2 3" key="1">
    <citation type="submission" date="2022-11" db="EMBL/GenBank/DDBJ databases">
        <title>Mycobacterium sp. nov.</title>
        <authorList>
            <person name="Papic B."/>
            <person name="Spicic S."/>
            <person name="Duvnjak S."/>
        </authorList>
    </citation>
    <scope>NUCLEOTIDE SEQUENCE [LARGE SCALE GENOMIC DNA]</scope>
    <source>
        <strain evidence="2 3">CVI_P4</strain>
    </source>
</reference>